<evidence type="ECO:0000313" key="1">
    <source>
        <dbReference type="EMBL" id="OWZ01168.1"/>
    </source>
</evidence>
<sequence>DAMIGLLNRWKSTRRKPVMVRGTATMRCIDRSWTSFVKCFDFEDKAACTQSFEQREVVHARLSVSALASIYMRHRMTRIVTAVSITSEQDVPDVATGAGRVAMHSRNALA</sequence>
<reference evidence="2" key="1">
    <citation type="submission" date="2017-03" db="EMBL/GenBank/DDBJ databases">
        <title>Phytopthora megakarya and P. palmivora, two closely related causual agents of cacao black pod achieved similar genome size and gene model numbers by different mechanisms.</title>
        <authorList>
            <person name="Ali S."/>
            <person name="Shao J."/>
            <person name="Larry D.J."/>
            <person name="Kronmiller B."/>
            <person name="Shen D."/>
            <person name="Strem M.D."/>
            <person name="Melnick R.L."/>
            <person name="Guiltinan M.J."/>
            <person name="Tyler B.M."/>
            <person name="Meinhardt L.W."/>
            <person name="Bailey B.A."/>
        </authorList>
    </citation>
    <scope>NUCLEOTIDE SEQUENCE [LARGE SCALE GENOMIC DNA]</scope>
    <source>
        <strain evidence="2">zdho120</strain>
    </source>
</reference>
<keyword evidence="2" id="KW-1185">Reference proteome</keyword>
<feature type="non-terminal residue" evidence="1">
    <location>
        <position position="1"/>
    </location>
</feature>
<accession>A0A225V8D7</accession>
<comment type="caution">
    <text evidence="1">The sequence shown here is derived from an EMBL/GenBank/DDBJ whole genome shotgun (WGS) entry which is preliminary data.</text>
</comment>
<dbReference type="Proteomes" id="UP000198211">
    <property type="component" value="Unassembled WGS sequence"/>
</dbReference>
<organism evidence="1 2">
    <name type="scientific">Phytophthora megakarya</name>
    <dbReference type="NCBI Taxonomy" id="4795"/>
    <lineage>
        <taxon>Eukaryota</taxon>
        <taxon>Sar</taxon>
        <taxon>Stramenopiles</taxon>
        <taxon>Oomycota</taxon>
        <taxon>Peronosporomycetes</taxon>
        <taxon>Peronosporales</taxon>
        <taxon>Peronosporaceae</taxon>
        <taxon>Phytophthora</taxon>
    </lineage>
</organism>
<proteinExistence type="predicted"/>
<protein>
    <submittedName>
        <fullName evidence="1">Uncharacterized protein</fullName>
    </submittedName>
</protein>
<dbReference type="EMBL" id="NBNE01007053">
    <property type="protein sequence ID" value="OWZ01168.1"/>
    <property type="molecule type" value="Genomic_DNA"/>
</dbReference>
<name>A0A225V8D7_9STRA</name>
<evidence type="ECO:0000313" key="2">
    <source>
        <dbReference type="Proteomes" id="UP000198211"/>
    </source>
</evidence>
<gene>
    <name evidence="1" type="ORF">PHMEG_00027506</name>
</gene>
<dbReference type="AlphaFoldDB" id="A0A225V8D7"/>